<accession>A0ABU1QUS3</accession>
<proteinExistence type="predicted"/>
<evidence type="ECO:0000256" key="1">
    <source>
        <dbReference type="ARBA" id="ARBA00004196"/>
    </source>
</evidence>
<keyword evidence="3" id="KW-1015">Disulfide bond</keyword>
<dbReference type="EMBL" id="JAVDTI010000002">
    <property type="protein sequence ID" value="MDR6804891.1"/>
    <property type="molecule type" value="Genomic_DNA"/>
</dbReference>
<gene>
    <name evidence="6" type="ORF">J2W84_001937</name>
</gene>
<feature type="domain" description="Thioredoxin" evidence="5">
    <location>
        <begin position="251"/>
        <end position="392"/>
    </location>
</feature>
<dbReference type="InterPro" id="IPR050553">
    <property type="entry name" value="Thioredoxin_ResA/DsbE_sf"/>
</dbReference>
<evidence type="ECO:0000259" key="5">
    <source>
        <dbReference type="PROSITE" id="PS51352"/>
    </source>
</evidence>
<comment type="subcellular location">
    <subcellularLocation>
        <location evidence="1">Cell envelope</location>
    </subcellularLocation>
</comment>
<dbReference type="CDD" id="cd02966">
    <property type="entry name" value="TlpA_like_family"/>
    <property type="match status" value="1"/>
</dbReference>
<dbReference type="PANTHER" id="PTHR42852:SF6">
    <property type="entry name" value="THIOL:DISULFIDE INTERCHANGE PROTEIN DSBE"/>
    <property type="match status" value="1"/>
</dbReference>
<dbReference type="InterPro" id="IPR036249">
    <property type="entry name" value="Thioredoxin-like_sf"/>
</dbReference>
<keyword evidence="6" id="KW-0413">Isomerase</keyword>
<dbReference type="PROSITE" id="PS51352">
    <property type="entry name" value="THIOREDOXIN_2"/>
    <property type="match status" value="1"/>
</dbReference>
<evidence type="ECO:0000313" key="7">
    <source>
        <dbReference type="Proteomes" id="UP001264980"/>
    </source>
</evidence>
<dbReference type="InterPro" id="IPR013766">
    <property type="entry name" value="Thioredoxin_domain"/>
</dbReference>
<dbReference type="Gene3D" id="3.40.30.10">
    <property type="entry name" value="Glutaredoxin"/>
    <property type="match status" value="1"/>
</dbReference>
<organism evidence="6 7">
    <name type="scientific">Dyadobacter fermentans</name>
    <dbReference type="NCBI Taxonomy" id="94254"/>
    <lineage>
        <taxon>Bacteria</taxon>
        <taxon>Pseudomonadati</taxon>
        <taxon>Bacteroidota</taxon>
        <taxon>Cytophagia</taxon>
        <taxon>Cytophagales</taxon>
        <taxon>Spirosomataceae</taxon>
        <taxon>Dyadobacter</taxon>
    </lineage>
</organism>
<dbReference type="PANTHER" id="PTHR42852">
    <property type="entry name" value="THIOL:DISULFIDE INTERCHANGE PROTEIN DSBE"/>
    <property type="match status" value="1"/>
</dbReference>
<comment type="caution">
    <text evidence="6">The sequence shown here is derived from an EMBL/GenBank/DDBJ whole genome shotgun (WGS) entry which is preliminary data.</text>
</comment>
<dbReference type="Pfam" id="PF08534">
    <property type="entry name" value="Redoxin"/>
    <property type="match status" value="1"/>
</dbReference>
<sequence>MYFFAGEKTEIVYAGKTPRFKGANSHFYQYLADFKLIVDSLDALREQRLTSGDMIQEDENEAFLEKARLPVTRYERLVKADNDLTPKHKEVLVFGAQNFSKSFDGSLRLVTDDATYEHWRKNGNEANGYAPDFFKTTPVASQGVFDGHFYFYLVNLELLQNLWRPIEFHLDESGADYDDGTIGLRCAQVITRAGFPEPFSELLLAKNLYHCLRQTAVTPSVVELYDQFRKRFPSSTFAPALERQFAESKSLSSGEPAKEIYGFREDGKRFLLSELKGKVVYVDFWATWCGPCIEQFLHSRKLIRQFGNDDGMVFLFVSFDRDTRKWKEFLREKKMKGVHVIADRDSPSVADAYRVTGIPHYLLIDHLGNIKSAYAMPPSQPETAAVISEMLAARRSGAHLPAAKSSAF</sequence>
<dbReference type="SUPFAM" id="SSF52833">
    <property type="entry name" value="Thioredoxin-like"/>
    <property type="match status" value="1"/>
</dbReference>
<keyword evidence="4" id="KW-0676">Redox-active center</keyword>
<dbReference type="Proteomes" id="UP001264980">
    <property type="component" value="Unassembled WGS sequence"/>
</dbReference>
<name>A0ABU1QUS3_9BACT</name>
<evidence type="ECO:0000256" key="3">
    <source>
        <dbReference type="ARBA" id="ARBA00023157"/>
    </source>
</evidence>
<dbReference type="GO" id="GO:0016853">
    <property type="term" value="F:isomerase activity"/>
    <property type="evidence" value="ECO:0007669"/>
    <property type="project" value="UniProtKB-KW"/>
</dbReference>
<evidence type="ECO:0000313" key="6">
    <source>
        <dbReference type="EMBL" id="MDR6804891.1"/>
    </source>
</evidence>
<reference evidence="6 7" key="1">
    <citation type="submission" date="2023-07" db="EMBL/GenBank/DDBJ databases">
        <title>Sorghum-associated microbial communities from plants grown in Nebraska, USA.</title>
        <authorList>
            <person name="Schachtman D."/>
        </authorList>
    </citation>
    <scope>NUCLEOTIDE SEQUENCE [LARGE SCALE GENOMIC DNA]</scope>
    <source>
        <strain evidence="6 7">BE57</strain>
    </source>
</reference>
<evidence type="ECO:0000256" key="4">
    <source>
        <dbReference type="ARBA" id="ARBA00023284"/>
    </source>
</evidence>
<keyword evidence="2" id="KW-0201">Cytochrome c-type biogenesis</keyword>
<protein>
    <submittedName>
        <fullName evidence="6">Thiol-disulfide isomerase/thioredoxin</fullName>
    </submittedName>
</protein>
<dbReference type="InterPro" id="IPR013740">
    <property type="entry name" value="Redoxin"/>
</dbReference>
<keyword evidence="7" id="KW-1185">Reference proteome</keyword>
<evidence type="ECO:0000256" key="2">
    <source>
        <dbReference type="ARBA" id="ARBA00022748"/>
    </source>
</evidence>